<evidence type="ECO:0000256" key="2">
    <source>
        <dbReference type="ARBA" id="ARBA00022692"/>
    </source>
</evidence>
<accession>A0A0F9YF79</accession>
<evidence type="ECO:0008006" key="8">
    <source>
        <dbReference type="Google" id="ProtNLM"/>
    </source>
</evidence>
<organism evidence="6 7">
    <name type="scientific">Candidatus Nomurabacteria bacterium GW2011_GWF1_31_48</name>
    <dbReference type="NCBI Taxonomy" id="1618767"/>
    <lineage>
        <taxon>Bacteria</taxon>
        <taxon>Candidatus Nomuraibacteriota</taxon>
    </lineage>
</organism>
<evidence type="ECO:0000256" key="3">
    <source>
        <dbReference type="ARBA" id="ARBA00022989"/>
    </source>
</evidence>
<comment type="caution">
    <text evidence="6">The sequence shown here is derived from an EMBL/GenBank/DDBJ whole genome shotgun (WGS) entry which is preliminary data.</text>
</comment>
<proteinExistence type="predicted"/>
<evidence type="ECO:0000256" key="1">
    <source>
        <dbReference type="ARBA" id="ARBA00004127"/>
    </source>
</evidence>
<dbReference type="GO" id="GO:0012505">
    <property type="term" value="C:endomembrane system"/>
    <property type="evidence" value="ECO:0007669"/>
    <property type="project" value="UniProtKB-SubCell"/>
</dbReference>
<keyword evidence="4 5" id="KW-0472">Membrane</keyword>
<name>A0A0F9YF79_9BACT</name>
<evidence type="ECO:0000313" key="6">
    <source>
        <dbReference type="EMBL" id="KKP30354.1"/>
    </source>
</evidence>
<dbReference type="InterPro" id="IPR007318">
    <property type="entry name" value="Phopholipid_MeTrfase"/>
</dbReference>
<keyword evidence="2 5" id="KW-0812">Transmembrane</keyword>
<dbReference type="EMBL" id="LBOG01000003">
    <property type="protein sequence ID" value="KKP30354.1"/>
    <property type="molecule type" value="Genomic_DNA"/>
</dbReference>
<feature type="transmembrane region" description="Helical" evidence="5">
    <location>
        <begin position="106"/>
        <end position="132"/>
    </location>
</feature>
<reference evidence="6 7" key="1">
    <citation type="journal article" date="2015" name="Nature">
        <title>rRNA introns, odd ribosomes, and small enigmatic genomes across a large radiation of phyla.</title>
        <authorList>
            <person name="Brown C.T."/>
            <person name="Hug L.A."/>
            <person name="Thomas B.C."/>
            <person name="Sharon I."/>
            <person name="Castelle C.J."/>
            <person name="Singh A."/>
            <person name="Wilkins M.J."/>
            <person name="Williams K.H."/>
            <person name="Banfield J.F."/>
        </authorList>
    </citation>
    <scope>NUCLEOTIDE SEQUENCE [LARGE SCALE GENOMIC DNA]</scope>
</reference>
<sequence length="162" mass="18979">MDIEDKVEEFNNISIHKNRVHRILVHSYLFFFVSFLVGLLLDFIFPLIVFENLAILSTGFVFLVFGTFLIIWSQKSSHKLKVDNSKKEMFFCGPYRYTRTPTHFGLFFLMFGFGILANALFLIIISVISFVVTKLVFIKKEEEVLTLKYGDSYIEYKKAVKF</sequence>
<feature type="transmembrane region" description="Helical" evidence="5">
    <location>
        <begin position="54"/>
        <end position="72"/>
    </location>
</feature>
<protein>
    <recommendedName>
        <fullName evidence="8">Isoprenylcysteine carboxyl methyltransferase</fullName>
    </recommendedName>
</protein>
<dbReference type="Pfam" id="PF04191">
    <property type="entry name" value="PEMT"/>
    <property type="match status" value="1"/>
</dbReference>
<dbReference type="AlphaFoldDB" id="A0A0F9YF79"/>
<evidence type="ECO:0000256" key="5">
    <source>
        <dbReference type="SAM" id="Phobius"/>
    </source>
</evidence>
<gene>
    <name evidence="6" type="ORF">UR19_C0003G0190</name>
</gene>
<dbReference type="Gene3D" id="1.20.120.1630">
    <property type="match status" value="1"/>
</dbReference>
<evidence type="ECO:0000313" key="7">
    <source>
        <dbReference type="Proteomes" id="UP000034934"/>
    </source>
</evidence>
<keyword evidence="3 5" id="KW-1133">Transmembrane helix</keyword>
<comment type="subcellular location">
    <subcellularLocation>
        <location evidence="1">Endomembrane system</location>
        <topology evidence="1">Multi-pass membrane protein</topology>
    </subcellularLocation>
</comment>
<feature type="transmembrane region" description="Helical" evidence="5">
    <location>
        <begin position="28"/>
        <end position="48"/>
    </location>
</feature>
<dbReference type="Proteomes" id="UP000034934">
    <property type="component" value="Unassembled WGS sequence"/>
</dbReference>
<evidence type="ECO:0000256" key="4">
    <source>
        <dbReference type="ARBA" id="ARBA00023136"/>
    </source>
</evidence>